<keyword evidence="2" id="KW-1185">Reference proteome</keyword>
<gene>
    <name evidence="1" type="ORF">MARPO_0082s0013</name>
</gene>
<organism evidence="1 2">
    <name type="scientific">Marchantia polymorpha</name>
    <name type="common">Common liverwort</name>
    <name type="synonym">Marchantia aquatica</name>
    <dbReference type="NCBI Taxonomy" id="3197"/>
    <lineage>
        <taxon>Eukaryota</taxon>
        <taxon>Viridiplantae</taxon>
        <taxon>Streptophyta</taxon>
        <taxon>Embryophyta</taxon>
        <taxon>Marchantiophyta</taxon>
        <taxon>Marchantiopsida</taxon>
        <taxon>Marchantiidae</taxon>
        <taxon>Marchantiales</taxon>
        <taxon>Marchantiaceae</taxon>
        <taxon>Marchantia</taxon>
    </lineage>
</organism>
<protein>
    <submittedName>
        <fullName evidence="1">Uncharacterized protein</fullName>
    </submittedName>
</protein>
<reference evidence="2" key="1">
    <citation type="journal article" date="2017" name="Cell">
        <title>Insights into land plant evolution garnered from the Marchantia polymorpha genome.</title>
        <authorList>
            <person name="Bowman J.L."/>
            <person name="Kohchi T."/>
            <person name="Yamato K.T."/>
            <person name="Jenkins J."/>
            <person name="Shu S."/>
            <person name="Ishizaki K."/>
            <person name="Yamaoka S."/>
            <person name="Nishihama R."/>
            <person name="Nakamura Y."/>
            <person name="Berger F."/>
            <person name="Adam C."/>
            <person name="Aki S.S."/>
            <person name="Althoff F."/>
            <person name="Araki T."/>
            <person name="Arteaga-Vazquez M.A."/>
            <person name="Balasubrmanian S."/>
            <person name="Barry K."/>
            <person name="Bauer D."/>
            <person name="Boehm C.R."/>
            <person name="Briginshaw L."/>
            <person name="Caballero-Perez J."/>
            <person name="Catarino B."/>
            <person name="Chen F."/>
            <person name="Chiyoda S."/>
            <person name="Chovatia M."/>
            <person name="Davies K.M."/>
            <person name="Delmans M."/>
            <person name="Demura T."/>
            <person name="Dierschke T."/>
            <person name="Dolan L."/>
            <person name="Dorantes-Acosta A.E."/>
            <person name="Eklund D.M."/>
            <person name="Florent S.N."/>
            <person name="Flores-Sandoval E."/>
            <person name="Fujiyama A."/>
            <person name="Fukuzawa H."/>
            <person name="Galik B."/>
            <person name="Grimanelli D."/>
            <person name="Grimwood J."/>
            <person name="Grossniklaus U."/>
            <person name="Hamada T."/>
            <person name="Haseloff J."/>
            <person name="Hetherington A.J."/>
            <person name="Higo A."/>
            <person name="Hirakawa Y."/>
            <person name="Hundley H.N."/>
            <person name="Ikeda Y."/>
            <person name="Inoue K."/>
            <person name="Inoue S.I."/>
            <person name="Ishida S."/>
            <person name="Jia Q."/>
            <person name="Kakita M."/>
            <person name="Kanazawa T."/>
            <person name="Kawai Y."/>
            <person name="Kawashima T."/>
            <person name="Kennedy M."/>
            <person name="Kinose K."/>
            <person name="Kinoshita T."/>
            <person name="Kohara Y."/>
            <person name="Koide E."/>
            <person name="Komatsu K."/>
            <person name="Kopischke S."/>
            <person name="Kubo M."/>
            <person name="Kyozuka J."/>
            <person name="Lagercrantz U."/>
            <person name="Lin S.S."/>
            <person name="Lindquist E."/>
            <person name="Lipzen A.M."/>
            <person name="Lu C.W."/>
            <person name="De Luna E."/>
            <person name="Martienssen R.A."/>
            <person name="Minamino N."/>
            <person name="Mizutani M."/>
            <person name="Mizutani M."/>
            <person name="Mochizuki N."/>
            <person name="Monte I."/>
            <person name="Mosher R."/>
            <person name="Nagasaki H."/>
            <person name="Nakagami H."/>
            <person name="Naramoto S."/>
            <person name="Nishitani K."/>
            <person name="Ohtani M."/>
            <person name="Okamoto T."/>
            <person name="Okumura M."/>
            <person name="Phillips J."/>
            <person name="Pollak B."/>
            <person name="Reinders A."/>
            <person name="Rovekamp M."/>
            <person name="Sano R."/>
            <person name="Sawa S."/>
            <person name="Schmid M.W."/>
            <person name="Shirakawa M."/>
            <person name="Solano R."/>
            <person name="Spunde A."/>
            <person name="Suetsugu N."/>
            <person name="Sugano S."/>
            <person name="Sugiyama A."/>
            <person name="Sun R."/>
            <person name="Suzuki Y."/>
            <person name="Takenaka M."/>
            <person name="Takezawa D."/>
            <person name="Tomogane H."/>
            <person name="Tsuzuki M."/>
            <person name="Ueda T."/>
            <person name="Umeda M."/>
            <person name="Ward J.M."/>
            <person name="Watanabe Y."/>
            <person name="Yazaki K."/>
            <person name="Yokoyama R."/>
            <person name="Yoshitake Y."/>
            <person name="Yotsui I."/>
            <person name="Zachgo S."/>
            <person name="Schmutz J."/>
        </authorList>
    </citation>
    <scope>NUCLEOTIDE SEQUENCE [LARGE SCALE GENOMIC DNA]</scope>
    <source>
        <strain evidence="2">Tak-1</strain>
    </source>
</reference>
<dbReference type="EMBL" id="KZ772754">
    <property type="protein sequence ID" value="PTQ34157.1"/>
    <property type="molecule type" value="Genomic_DNA"/>
</dbReference>
<sequence length="91" mass="10684">MKESHHELLYHMGVRTMMTVSPSWRRIRISKTAKERDVLDKTASFSNPCQPEHIKAFSAPGRSVRWFTDALFASIRMRLVYMDRMRLSAIL</sequence>
<dbReference type="Gramene" id="Mp2g15170.1">
    <property type="protein sequence ID" value="Mp2g15170.1.cds"/>
    <property type="gene ID" value="Mp2g15170"/>
</dbReference>
<proteinExistence type="predicted"/>
<evidence type="ECO:0000313" key="2">
    <source>
        <dbReference type="Proteomes" id="UP000244005"/>
    </source>
</evidence>
<accession>A0A2R6WJW9</accession>
<dbReference type="Proteomes" id="UP000244005">
    <property type="component" value="Unassembled WGS sequence"/>
</dbReference>
<name>A0A2R6WJW9_MARPO</name>
<dbReference type="AlphaFoldDB" id="A0A2R6WJW9"/>
<evidence type="ECO:0000313" key="1">
    <source>
        <dbReference type="EMBL" id="PTQ34157.1"/>
    </source>
</evidence>